<comment type="subcellular location">
    <subcellularLocation>
        <location evidence="1">Host membrane</location>
        <topology evidence="1">Multi-pass membrane protein</topology>
    </subcellularLocation>
</comment>
<dbReference type="Pfam" id="PF13365">
    <property type="entry name" value="Trypsin_2"/>
    <property type="match status" value="1"/>
</dbReference>
<keyword evidence="19 23" id="KW-0175">Coiled coil</keyword>
<keyword evidence="16" id="KW-1043">Host membrane</keyword>
<evidence type="ECO:0000256" key="23">
    <source>
        <dbReference type="SAM" id="Coils"/>
    </source>
</evidence>
<keyword evidence="10 24" id="KW-0812">Transmembrane</keyword>
<evidence type="ECO:0000256" key="7">
    <source>
        <dbReference type="ARBA" id="ARBA00022553"/>
    </source>
</evidence>
<keyword evidence="14" id="KW-0378">Hydrolase</keyword>
<keyword evidence="6" id="KW-0191">Covalent protein-RNA linkage</keyword>
<keyword evidence="18 24" id="KW-1133">Transmembrane helix</keyword>
<dbReference type="GO" id="GO:0006508">
    <property type="term" value="P:proteolysis"/>
    <property type="evidence" value="ECO:0007669"/>
    <property type="project" value="UniProtKB-KW"/>
</dbReference>
<dbReference type="SUPFAM" id="SSF56672">
    <property type="entry name" value="DNA/RNA polymerases"/>
    <property type="match status" value="1"/>
</dbReference>
<dbReference type="GO" id="GO:0039694">
    <property type="term" value="P:viral RNA genome replication"/>
    <property type="evidence" value="ECO:0007669"/>
    <property type="project" value="InterPro"/>
</dbReference>
<evidence type="ECO:0000256" key="6">
    <source>
        <dbReference type="ARBA" id="ARBA00022520"/>
    </source>
</evidence>
<keyword evidence="7" id="KW-0597">Phosphoprotein</keyword>
<accession>A0A1T4IZ00</accession>
<evidence type="ECO:0000256" key="18">
    <source>
        <dbReference type="ARBA" id="ARBA00022989"/>
    </source>
</evidence>
<keyword evidence="15" id="KW-0720">Serine protease</keyword>
<evidence type="ECO:0000256" key="8">
    <source>
        <dbReference type="ARBA" id="ARBA00022670"/>
    </source>
</evidence>
<dbReference type="InterPro" id="IPR001205">
    <property type="entry name" value="RNA-dir_pol_C"/>
</dbReference>
<dbReference type="Gene3D" id="2.40.10.10">
    <property type="entry name" value="Trypsin-like serine proteases"/>
    <property type="match status" value="2"/>
</dbReference>
<sequence>MNTYDKVLSFGSRKARNRGQALNKLSRNRLEDIFSEAGPLVYGFGPIDMVDPQSINPSIRQLETVYVAGVLPDNQYVVYHFVPGKNEWVETEASIHQPTALVGALFQDHKQKTQELLAVKQELNQLKMEQEILRHDYERVIQKLPTTTVRPFKPLTIIIFSLLMGLLFAGVTGATRTGTCYAFEEETNTCLYWEWNEQKQMMWYEPYTDELVAAYNRFMVYIQSKEFISYATLFFHALFNWYFCAFVLAVYYMARSENPMAMFATLILATISHFQLVAVAILPMLEFSATVGLWIAMLVFYLSQTFAILVSFAMLILSILIGMFMVDAEYATMVKGHLVVFLAVCYSHISIILNIPAWFVSLTLVAYRLWRVCAVIPAERLEVRTADGKVVQTITTQPNWTTRVSKFVQSLRGLRTNVAPTARIIPDGIATVESKEGIGTCFRAKNHIVTAKHVVGPDDVVKVRWGAQEDMVKVTYRHPTKDIALLALPASMQNMPVYRFAKQISDGPVVLTAFDESGLLLVSVTEGVRVDEHITYSVATRNGMSGAPITNADGRLVGVHQTNTGFTGGAVVFTPEDIPEVRKTSRREQELEDRIKQLEGMLTMDQSMSDSDMIVNLVREAVKREFTVLRAELSNLLPFAQKKKGKNKPNKTQKKKKAVWTEEEYKAMLEKGFTRDQLRIMADAIRDQYYDDDEELSSDEEVGYPEWSDPGSASEIEADWFGRYDQSWKELEPVKSTTVANTLPEHLIFKYSLENYPISKNDIKAIAKELQIYEKEINDIVSTSVTTDGKWKDDVDAQKILQSLDALWWGINHTMWEHGLMPFTQRRKRVQQPKNLQGAPQDPGPEKCKLDYWEDLVEPAKDRYLVPDDYPLLGVVPLDRPIYDFDTPVDHLLALLPEPDVKEIGFEPAVWGPEAYIKSFEKFEYADPDPNIEKNFPREWKFANLVLHREFDFLGDSVVKDITATSKNSESTPGFPKTYWWKTEAEYLGDVGYRDYVSEWNRIKNGARPNVLWYLFLKKEILKTSKVREHDIRQIICADPIFARIGCCFEEDQNERMKRRTRTRMPQCGWSPFFGGFNERIKRLASKGNKYWLEFDWTRYDGTIPVQLFRHIKNFRFSMLAPEYQTQQMRQMYNWYVENILRRYVCMPSGEITMQHKGNPSGQVSTTMDNNMVNVFLQAFEYAYMWPNKSIEQLCKDWENYDSLIYGDDRLTTMPDLPDNYVERVVAMYREVFGMWVKPEKVRVSTTPLGLTFCGFVITKQDDIYLPVPAEEDKLLASLLKPTKKLDNMDSLYGKLLCYRILNHNLPNDNKFRNYILVALEVLARHYSSRGEEPPFYITESMLDKLWRGGPKFDYG</sequence>
<evidence type="ECO:0000256" key="12">
    <source>
        <dbReference type="ARBA" id="ARBA00022741"/>
    </source>
</evidence>
<keyword evidence="8" id="KW-0645">Protease</keyword>
<dbReference type="GO" id="GO:0003968">
    <property type="term" value="F:RNA-directed RNA polymerase activity"/>
    <property type="evidence" value="ECO:0007669"/>
    <property type="project" value="UniProtKB-KW"/>
</dbReference>
<dbReference type="GO" id="GO:0000166">
    <property type="term" value="F:nucleotide binding"/>
    <property type="evidence" value="ECO:0007669"/>
    <property type="project" value="UniProtKB-KW"/>
</dbReference>
<evidence type="ECO:0000259" key="25">
    <source>
        <dbReference type="PROSITE" id="PS50507"/>
    </source>
</evidence>
<dbReference type="InterPro" id="IPR043504">
    <property type="entry name" value="Peptidase_S1_PA_chymotrypsin"/>
</dbReference>
<feature type="transmembrane region" description="Helical" evidence="24">
    <location>
        <begin position="155"/>
        <end position="174"/>
    </location>
</feature>
<dbReference type="GO" id="GO:0006351">
    <property type="term" value="P:DNA-templated transcription"/>
    <property type="evidence" value="ECO:0007669"/>
    <property type="project" value="InterPro"/>
</dbReference>
<feature type="transmembrane region" description="Helical" evidence="24">
    <location>
        <begin position="261"/>
        <end position="281"/>
    </location>
</feature>
<evidence type="ECO:0000256" key="2">
    <source>
        <dbReference type="ARBA" id="ARBA00005873"/>
    </source>
</evidence>
<feature type="domain" description="RdRp catalytic" evidence="25">
    <location>
        <begin position="1090"/>
        <end position="1222"/>
    </location>
</feature>
<feature type="transmembrane region" description="Helical" evidence="24">
    <location>
        <begin position="293"/>
        <end position="326"/>
    </location>
</feature>
<dbReference type="InterPro" id="IPR043502">
    <property type="entry name" value="DNA/RNA_pol_sf"/>
</dbReference>
<feature type="transmembrane region" description="Helical" evidence="24">
    <location>
        <begin position="338"/>
        <end position="359"/>
    </location>
</feature>
<evidence type="ECO:0000256" key="3">
    <source>
        <dbReference type="ARBA" id="ARBA00011245"/>
    </source>
</evidence>
<reference evidence="26" key="1">
    <citation type="submission" date="2017-01" db="EMBL/GenBank/DDBJ databases">
        <authorList>
            <person name="Mah S.A."/>
            <person name="Swanson W.J."/>
            <person name="Moy G.W."/>
            <person name="Vacquier V.D."/>
        </authorList>
    </citation>
    <scope>NUCLEOTIDE SEQUENCE</scope>
    <source>
        <strain evidence="26">UK/2013/ewe/lib01454</strain>
    </source>
</reference>
<name>A0A1T4IZ00_OASV1</name>
<gene>
    <name evidence="26" type="primary">ORF1ab</name>
</gene>
<evidence type="ECO:0000256" key="10">
    <source>
        <dbReference type="ARBA" id="ARBA00022692"/>
    </source>
</evidence>
<evidence type="ECO:0000256" key="14">
    <source>
        <dbReference type="ARBA" id="ARBA00022801"/>
    </source>
</evidence>
<dbReference type="Pfam" id="PF00680">
    <property type="entry name" value="RdRP_1"/>
    <property type="match status" value="1"/>
</dbReference>
<evidence type="ECO:0000256" key="1">
    <source>
        <dbReference type="ARBA" id="ARBA00004301"/>
    </source>
</evidence>
<evidence type="ECO:0000256" key="9">
    <source>
        <dbReference type="ARBA" id="ARBA00022679"/>
    </source>
</evidence>
<comment type="function">
    <text evidence="21">Responsible for the cleavage of the polyprotein into functional products.</text>
</comment>
<evidence type="ECO:0000256" key="11">
    <source>
        <dbReference type="ARBA" id="ARBA00022695"/>
    </source>
</evidence>
<evidence type="ECO:0000256" key="15">
    <source>
        <dbReference type="ARBA" id="ARBA00022825"/>
    </source>
</evidence>
<dbReference type="InterPro" id="IPR043128">
    <property type="entry name" value="Rev_trsase/Diguanyl_cyclase"/>
</dbReference>
<keyword evidence="13" id="KW-0688">Ribosomal frameshifting</keyword>
<proteinExistence type="inferred from homology"/>
<dbReference type="Gene3D" id="3.30.70.270">
    <property type="match status" value="1"/>
</dbReference>
<dbReference type="InterPro" id="IPR009003">
    <property type="entry name" value="Peptidase_S1_PA"/>
</dbReference>
<evidence type="ECO:0000256" key="21">
    <source>
        <dbReference type="ARBA" id="ARBA00045910"/>
    </source>
</evidence>
<keyword evidence="11" id="KW-0548">Nucleotidyltransferase</keyword>
<comment type="catalytic activity">
    <reaction evidence="22">
        <text>RNA(n) + a ribonucleoside 5'-triphosphate = RNA(n+1) + diphosphate</text>
        <dbReference type="Rhea" id="RHEA:21248"/>
        <dbReference type="Rhea" id="RHEA-COMP:14527"/>
        <dbReference type="Rhea" id="RHEA-COMP:17342"/>
        <dbReference type="ChEBI" id="CHEBI:33019"/>
        <dbReference type="ChEBI" id="CHEBI:61557"/>
        <dbReference type="ChEBI" id="CHEBI:140395"/>
    </reaction>
</comment>
<dbReference type="GO" id="GO:0075523">
    <property type="term" value="P:viral translational frameshifting"/>
    <property type="evidence" value="ECO:0007669"/>
    <property type="project" value="UniProtKB-KW"/>
</dbReference>
<keyword evidence="9" id="KW-0808">Transferase</keyword>
<keyword evidence="20 24" id="KW-0472">Membrane</keyword>
<dbReference type="SUPFAM" id="SSF50494">
    <property type="entry name" value="Trypsin-like serine proteases"/>
    <property type="match status" value="1"/>
</dbReference>
<dbReference type="EMBL" id="LT706531">
    <property type="protein sequence ID" value="SIP85308.1"/>
    <property type="molecule type" value="Viral_cRNA"/>
</dbReference>
<evidence type="ECO:0000256" key="13">
    <source>
        <dbReference type="ARBA" id="ARBA00022758"/>
    </source>
</evidence>
<feature type="transmembrane region" description="Helical" evidence="24">
    <location>
        <begin position="227"/>
        <end position="254"/>
    </location>
</feature>
<protein>
    <recommendedName>
        <fullName evidence="4">Non-structural polyprotein 1AB</fullName>
    </recommendedName>
</protein>
<keyword evidence="17" id="KW-0693">Viral RNA replication</keyword>
<dbReference type="GO" id="GO:0003723">
    <property type="term" value="F:RNA binding"/>
    <property type="evidence" value="ECO:0007669"/>
    <property type="project" value="InterPro"/>
</dbReference>
<evidence type="ECO:0000256" key="17">
    <source>
        <dbReference type="ARBA" id="ARBA00022953"/>
    </source>
</evidence>
<evidence type="ECO:0000256" key="16">
    <source>
        <dbReference type="ARBA" id="ARBA00022870"/>
    </source>
</evidence>
<evidence type="ECO:0000256" key="22">
    <source>
        <dbReference type="ARBA" id="ARBA00047383"/>
    </source>
</evidence>
<comment type="similarity">
    <text evidence="2">Belongs to the astroviridae polyprotein 1AB family.</text>
</comment>
<keyword evidence="12" id="KW-0547">Nucleotide-binding</keyword>
<dbReference type="Proteomes" id="UP000271876">
    <property type="component" value="Segment"/>
</dbReference>
<evidence type="ECO:0000256" key="19">
    <source>
        <dbReference type="ARBA" id="ARBA00023054"/>
    </source>
</evidence>
<comment type="subunit">
    <text evidence="3">Monomer.</text>
</comment>
<dbReference type="CDD" id="cd23172">
    <property type="entry name" value="ps-ssRNAv_Astroviridae_RdRp"/>
    <property type="match status" value="1"/>
</dbReference>
<dbReference type="InterPro" id="IPR007094">
    <property type="entry name" value="RNA-dir_pol_PSvirus"/>
</dbReference>
<evidence type="ECO:0000256" key="4">
    <source>
        <dbReference type="ARBA" id="ARBA00019743"/>
    </source>
</evidence>
<feature type="coiled-coil region" evidence="23">
    <location>
        <begin position="109"/>
        <end position="143"/>
    </location>
</feature>
<keyword evidence="5" id="KW-0696">RNA-directed RNA polymerase</keyword>
<dbReference type="PROSITE" id="PS50507">
    <property type="entry name" value="RDRP_SSRNA_POS"/>
    <property type="match status" value="1"/>
</dbReference>
<dbReference type="GO" id="GO:0033644">
    <property type="term" value="C:host cell membrane"/>
    <property type="evidence" value="ECO:0007669"/>
    <property type="project" value="UniProtKB-SubCell"/>
</dbReference>
<organismHost>
    <name type="scientific">Ovis aries</name>
    <name type="common">Sheep</name>
    <dbReference type="NCBI Taxonomy" id="9940"/>
</organismHost>
<evidence type="ECO:0000256" key="24">
    <source>
        <dbReference type="SAM" id="Phobius"/>
    </source>
</evidence>
<evidence type="ECO:0000256" key="20">
    <source>
        <dbReference type="ARBA" id="ARBA00023136"/>
    </source>
</evidence>
<dbReference type="GO" id="GO:0008236">
    <property type="term" value="F:serine-type peptidase activity"/>
    <property type="evidence" value="ECO:0007669"/>
    <property type="project" value="UniProtKB-KW"/>
</dbReference>
<organism evidence="26">
    <name type="scientific">Ovine astrovirus 1</name>
    <name type="common">OAstV-1</name>
    <dbReference type="NCBI Taxonomy" id="1239577"/>
    <lineage>
        <taxon>Viruses</taxon>
        <taxon>Riboviria</taxon>
        <taxon>Orthornavirae</taxon>
        <taxon>Pisuviricota</taxon>
        <taxon>Stelpaviricetes</taxon>
        <taxon>Stellavirales</taxon>
        <taxon>Astroviridae</taxon>
        <taxon>Mamastrovirus</taxon>
        <taxon>Mamastrovirus ovis</taxon>
    </lineage>
</organism>
<dbReference type="InterPro" id="IPR045835">
    <property type="entry name" value="Astro_1A"/>
</dbReference>
<evidence type="ECO:0000256" key="5">
    <source>
        <dbReference type="ARBA" id="ARBA00022484"/>
    </source>
</evidence>
<dbReference type="Pfam" id="PF19415">
    <property type="entry name" value="Astro_1A"/>
    <property type="match status" value="1"/>
</dbReference>
<evidence type="ECO:0000313" key="26">
    <source>
        <dbReference type="EMBL" id="SIP85308.1"/>
    </source>
</evidence>